<protein>
    <submittedName>
        <fullName evidence="1">Uncharacterized protein</fullName>
    </submittedName>
</protein>
<dbReference type="OrthoDB" id="5875046at2759"/>
<dbReference type="EMBL" id="UYYB01139290">
    <property type="protein sequence ID" value="VDM85354.1"/>
    <property type="molecule type" value="Genomic_DNA"/>
</dbReference>
<keyword evidence="2" id="KW-1185">Reference proteome</keyword>
<evidence type="ECO:0000313" key="1">
    <source>
        <dbReference type="EMBL" id="VDM85354.1"/>
    </source>
</evidence>
<reference evidence="1 2" key="1">
    <citation type="submission" date="2018-11" db="EMBL/GenBank/DDBJ databases">
        <authorList>
            <consortium name="Pathogen Informatics"/>
        </authorList>
    </citation>
    <scope>NUCLEOTIDE SEQUENCE [LARGE SCALE GENOMIC DNA]</scope>
</reference>
<gene>
    <name evidence="1" type="ORF">SVUK_LOCUS20352</name>
</gene>
<dbReference type="AlphaFoldDB" id="A0A3P7K218"/>
<dbReference type="Proteomes" id="UP000270094">
    <property type="component" value="Unassembled WGS sequence"/>
</dbReference>
<proteinExistence type="predicted"/>
<evidence type="ECO:0000313" key="2">
    <source>
        <dbReference type="Proteomes" id="UP000270094"/>
    </source>
</evidence>
<organism evidence="1 2">
    <name type="scientific">Strongylus vulgaris</name>
    <name type="common">Blood worm</name>
    <dbReference type="NCBI Taxonomy" id="40348"/>
    <lineage>
        <taxon>Eukaryota</taxon>
        <taxon>Metazoa</taxon>
        <taxon>Ecdysozoa</taxon>
        <taxon>Nematoda</taxon>
        <taxon>Chromadorea</taxon>
        <taxon>Rhabditida</taxon>
        <taxon>Rhabditina</taxon>
        <taxon>Rhabditomorpha</taxon>
        <taxon>Strongyloidea</taxon>
        <taxon>Strongylidae</taxon>
        <taxon>Strongylus</taxon>
    </lineage>
</organism>
<name>A0A3P7K218_STRVU</name>
<accession>A0A3P7K218</accession>
<sequence length="87" mass="10012">MVIYRVRVKGPCSLELSNFPLDLQKEWRTGRTKMPKKGGSLPQHYNAFAQKQCPFENAAEEQLWGFFDNTPTTVPFREGESHVGKVR</sequence>